<dbReference type="GO" id="GO:0006189">
    <property type="term" value="P:'de novo' IMP biosynthetic process"/>
    <property type="evidence" value="ECO:0007669"/>
    <property type="project" value="UniProtKB-UniRule"/>
</dbReference>
<dbReference type="PANTHER" id="PTHR11609">
    <property type="entry name" value="PURINE BIOSYNTHESIS PROTEIN 6/7, PUR6/7"/>
    <property type="match status" value="1"/>
</dbReference>
<dbReference type="Proteomes" id="UP000830925">
    <property type="component" value="Chromosome"/>
</dbReference>
<dbReference type="SUPFAM" id="SSF52440">
    <property type="entry name" value="PreATP-grasp domain"/>
    <property type="match status" value="1"/>
</dbReference>
<dbReference type="NCBIfam" id="NF004676">
    <property type="entry name" value="PRK06019.1-2"/>
    <property type="match status" value="1"/>
</dbReference>
<comment type="pathway">
    <text evidence="5 6">Purine metabolism; IMP biosynthesis via de novo pathway; 5-amino-1-(5-phospho-D-ribosyl)imidazole-4-carboxylate from 5-amino-1-(5-phospho-D-ribosyl)imidazole (N5-CAIR route): step 1/2.</text>
</comment>
<reference evidence="8" key="1">
    <citation type="submission" date="2022-04" db="EMBL/GenBank/DDBJ databases">
        <title>Genomic mining of Alcaligenes faecalis D334 producing ectoin and derivatives.</title>
        <authorList>
            <person name="Doan V.T."/>
            <person name="Quach N.T."/>
            <person name="Vu T.-H.-N."/>
            <person name="Phi Q.-T."/>
        </authorList>
    </citation>
    <scope>NUCLEOTIDE SEQUENCE</scope>
    <source>
        <strain evidence="8">D334</strain>
    </source>
</reference>
<dbReference type="SUPFAM" id="SSF56059">
    <property type="entry name" value="Glutathione synthetase ATP-binding domain-like"/>
    <property type="match status" value="1"/>
</dbReference>
<dbReference type="InterPro" id="IPR003135">
    <property type="entry name" value="ATP-grasp_carboxylate-amine"/>
</dbReference>
<dbReference type="Gene3D" id="3.40.50.20">
    <property type="match status" value="1"/>
</dbReference>
<dbReference type="InterPro" id="IPR013815">
    <property type="entry name" value="ATP_grasp_subdomain_1"/>
</dbReference>
<evidence type="ECO:0000256" key="1">
    <source>
        <dbReference type="ARBA" id="ARBA00022598"/>
    </source>
</evidence>
<dbReference type="Pfam" id="PF17769">
    <property type="entry name" value="PurK_C"/>
    <property type="match status" value="1"/>
</dbReference>
<dbReference type="RefSeq" id="WP_247966891.1">
    <property type="nucleotide sequence ID" value="NZ_CP095873.1"/>
</dbReference>
<dbReference type="GO" id="GO:0046872">
    <property type="term" value="F:metal ion binding"/>
    <property type="evidence" value="ECO:0007669"/>
    <property type="project" value="InterPro"/>
</dbReference>
<dbReference type="Gene3D" id="3.30.470.20">
    <property type="entry name" value="ATP-grasp fold, B domain"/>
    <property type="match status" value="1"/>
</dbReference>
<name>A0AAE9HEF8_ALCFA</name>
<comment type="caution">
    <text evidence="5">Lacks conserved residue(s) required for the propagation of feature annotation.</text>
</comment>
<evidence type="ECO:0000259" key="7">
    <source>
        <dbReference type="PROSITE" id="PS50975"/>
    </source>
</evidence>
<dbReference type="InterPro" id="IPR054350">
    <property type="entry name" value="PurT/PurK_preATP-grasp"/>
</dbReference>
<organism evidence="8 9">
    <name type="scientific">Alcaligenes faecalis</name>
    <dbReference type="NCBI Taxonomy" id="511"/>
    <lineage>
        <taxon>Bacteria</taxon>
        <taxon>Pseudomonadati</taxon>
        <taxon>Pseudomonadota</taxon>
        <taxon>Betaproteobacteria</taxon>
        <taxon>Burkholderiales</taxon>
        <taxon>Alcaligenaceae</taxon>
        <taxon>Alcaligenes</taxon>
    </lineage>
</organism>
<dbReference type="NCBIfam" id="TIGR01161">
    <property type="entry name" value="purK"/>
    <property type="match status" value="1"/>
</dbReference>
<dbReference type="PANTHER" id="PTHR11609:SF5">
    <property type="entry name" value="PHOSPHORIBOSYLAMINOIMIDAZOLE CARBOXYLASE"/>
    <property type="match status" value="1"/>
</dbReference>
<feature type="domain" description="ATP-grasp" evidence="7">
    <location>
        <begin position="116"/>
        <end position="302"/>
    </location>
</feature>
<dbReference type="InterPro" id="IPR011054">
    <property type="entry name" value="Rudment_hybrid_motif"/>
</dbReference>
<dbReference type="InterPro" id="IPR040686">
    <property type="entry name" value="PurK_C"/>
</dbReference>
<evidence type="ECO:0000256" key="6">
    <source>
        <dbReference type="RuleBase" id="RU361200"/>
    </source>
</evidence>
<dbReference type="GO" id="GO:0034028">
    <property type="term" value="F:5-(carboxyamino)imidazole ribonucleotide synthase activity"/>
    <property type="evidence" value="ECO:0007669"/>
    <property type="project" value="UniProtKB-UniRule"/>
</dbReference>
<dbReference type="FunFam" id="3.30.1490.20:FF:000015">
    <property type="entry name" value="N5-carboxyaminoimidazole ribonucleotide synthase"/>
    <property type="match status" value="1"/>
</dbReference>
<dbReference type="GO" id="GO:0005829">
    <property type="term" value="C:cytosol"/>
    <property type="evidence" value="ECO:0007669"/>
    <property type="project" value="TreeGrafter"/>
</dbReference>
<dbReference type="HAMAP" id="MF_01928">
    <property type="entry name" value="PurK"/>
    <property type="match status" value="1"/>
</dbReference>
<comment type="similarity">
    <text evidence="5 6">Belongs to the PurK/PurT family.</text>
</comment>
<feature type="binding site" evidence="5">
    <location>
        <position position="112"/>
    </location>
    <ligand>
        <name>ATP</name>
        <dbReference type="ChEBI" id="CHEBI:30616"/>
    </ligand>
</feature>
<evidence type="ECO:0000256" key="5">
    <source>
        <dbReference type="HAMAP-Rule" id="MF_01928"/>
    </source>
</evidence>
<dbReference type="InterPro" id="IPR011761">
    <property type="entry name" value="ATP-grasp"/>
</dbReference>
<dbReference type="InterPro" id="IPR005875">
    <property type="entry name" value="PurK"/>
</dbReference>
<evidence type="ECO:0000313" key="9">
    <source>
        <dbReference type="Proteomes" id="UP000830925"/>
    </source>
</evidence>
<feature type="binding site" evidence="5">
    <location>
        <position position="151"/>
    </location>
    <ligand>
        <name>ATP</name>
        <dbReference type="ChEBI" id="CHEBI:30616"/>
    </ligand>
</feature>
<dbReference type="SUPFAM" id="SSF51246">
    <property type="entry name" value="Rudiment single hybrid motif"/>
    <property type="match status" value="1"/>
</dbReference>
<comment type="function">
    <text evidence="6">Catalyzes the ATP-dependent conversion of 5-aminoimidazole ribonucleotide (AIR) and HCO(3)- to N5-carboxyaminoimidazole ribonucleotide (N5-CAIR).</text>
</comment>
<evidence type="ECO:0000256" key="4">
    <source>
        <dbReference type="ARBA" id="ARBA00022840"/>
    </source>
</evidence>
<protein>
    <recommendedName>
        <fullName evidence="5 6">N5-carboxyaminoimidazole ribonucleotide synthase</fullName>
        <shortName evidence="5 6">N5-CAIR synthase</shortName>
        <ecNumber evidence="5 6">6.3.4.18</ecNumber>
    </recommendedName>
    <alternativeName>
        <fullName evidence="5 6">5-(carboxyamino)imidazole ribonucleotide synthetase</fullName>
    </alternativeName>
</protein>
<dbReference type="EC" id="6.3.4.18" evidence="5 6"/>
<gene>
    <name evidence="5 6" type="primary">purK</name>
    <name evidence="8" type="ORF">MXF72_15190</name>
</gene>
<dbReference type="Gene3D" id="3.30.1490.20">
    <property type="entry name" value="ATP-grasp fold, A domain"/>
    <property type="match status" value="1"/>
</dbReference>
<dbReference type="GO" id="GO:0004638">
    <property type="term" value="F:phosphoribosylaminoimidazole carboxylase activity"/>
    <property type="evidence" value="ECO:0007669"/>
    <property type="project" value="InterPro"/>
</dbReference>
<accession>A0AAE9HEF8</accession>
<dbReference type="EMBL" id="CP095873">
    <property type="protein sequence ID" value="UPL23399.1"/>
    <property type="molecule type" value="Genomic_DNA"/>
</dbReference>
<comment type="catalytic activity">
    <reaction evidence="5 6">
        <text>5-amino-1-(5-phospho-beta-D-ribosyl)imidazole + hydrogencarbonate + ATP = 5-carboxyamino-1-(5-phospho-D-ribosyl)imidazole + ADP + phosphate + 2 H(+)</text>
        <dbReference type="Rhea" id="RHEA:19317"/>
        <dbReference type="ChEBI" id="CHEBI:15378"/>
        <dbReference type="ChEBI" id="CHEBI:17544"/>
        <dbReference type="ChEBI" id="CHEBI:30616"/>
        <dbReference type="ChEBI" id="CHEBI:43474"/>
        <dbReference type="ChEBI" id="CHEBI:58730"/>
        <dbReference type="ChEBI" id="CHEBI:137981"/>
        <dbReference type="ChEBI" id="CHEBI:456216"/>
        <dbReference type="EC" id="6.3.4.18"/>
    </reaction>
</comment>
<keyword evidence="3 5" id="KW-0658">Purine biosynthesis</keyword>
<dbReference type="GO" id="GO:0005524">
    <property type="term" value="F:ATP binding"/>
    <property type="evidence" value="ECO:0007669"/>
    <property type="project" value="UniProtKB-UniRule"/>
</dbReference>
<dbReference type="PROSITE" id="PS50975">
    <property type="entry name" value="ATP_GRASP"/>
    <property type="match status" value="1"/>
</dbReference>
<comment type="function">
    <text evidence="5">Catalyzes the ATP-dependent conversion of 5-aminoimidazole ribonucleotide (AIR) and HCO(3)(-) to N5-carboxyaminoimidazole ribonucleotide (N5-CAIR).</text>
</comment>
<evidence type="ECO:0000313" key="8">
    <source>
        <dbReference type="EMBL" id="UPL23399.1"/>
    </source>
</evidence>
<sequence length="393" mass="42052">MTPMTDAALLVPGSWLGMIGGGQLGRMFCHSAQSLGYKVAVLDPDTHSPAGAVADLHICAAYDDAQALARLGDLCQAVSTEFENVPAQSLLTLAKHTRVTPSGDAVGIVQDRIREKAFIAQAGVPVAPYAAIESLDDLQAADSALFPGILKTARFGYDGKGQARVADREQALAAFKEFGSQACVLEALQPLKSEISVVLARGLDDQVKTFPCARNEHRDGILAVSTISAQFQDDALSEQARQAAAAIARTLDYVGVLCVEFFILEDGRLLANEVAPRPHNSGHYTMNACVTSQFEQQARVMAALPLGDTSVLCPSMMLNILGDIWFDEQGQMREPDWAALLAVPGVSLHLYGKAEARVGRKMGHVNIVGESDQQARERTARAAAALRIAFDHE</sequence>
<keyword evidence="2 5" id="KW-0547">Nucleotide-binding</keyword>
<evidence type="ECO:0000256" key="3">
    <source>
        <dbReference type="ARBA" id="ARBA00022755"/>
    </source>
</evidence>
<keyword evidence="1 5" id="KW-0436">Ligase</keyword>
<dbReference type="NCBIfam" id="NF004677">
    <property type="entry name" value="PRK06019.1-3"/>
    <property type="match status" value="1"/>
</dbReference>
<dbReference type="NCBIfam" id="NF004675">
    <property type="entry name" value="PRK06019.1-1"/>
    <property type="match status" value="1"/>
</dbReference>
<proteinExistence type="inferred from homology"/>
<feature type="binding site" evidence="5">
    <location>
        <begin position="156"/>
        <end position="162"/>
    </location>
    <ligand>
        <name>ATP</name>
        <dbReference type="ChEBI" id="CHEBI:30616"/>
    </ligand>
</feature>
<keyword evidence="4 5" id="KW-0067">ATP-binding</keyword>
<feature type="binding site" evidence="5">
    <location>
        <position position="194"/>
    </location>
    <ligand>
        <name>ATP</name>
        <dbReference type="ChEBI" id="CHEBI:30616"/>
    </ligand>
</feature>
<dbReference type="NCBIfam" id="NF004679">
    <property type="entry name" value="PRK06019.1-5"/>
    <property type="match status" value="1"/>
</dbReference>
<feature type="binding site" evidence="5">
    <location>
        <position position="217"/>
    </location>
    <ligand>
        <name>ATP</name>
        <dbReference type="ChEBI" id="CHEBI:30616"/>
    </ligand>
</feature>
<feature type="binding site" evidence="5">
    <location>
        <begin position="272"/>
        <end position="273"/>
    </location>
    <ligand>
        <name>ATP</name>
        <dbReference type="ChEBI" id="CHEBI:30616"/>
    </ligand>
</feature>
<evidence type="ECO:0000256" key="2">
    <source>
        <dbReference type="ARBA" id="ARBA00022741"/>
    </source>
</evidence>
<dbReference type="Pfam" id="PF22660">
    <property type="entry name" value="RS_preATP-grasp-like"/>
    <property type="match status" value="1"/>
</dbReference>
<dbReference type="AlphaFoldDB" id="A0AAE9HEF8"/>
<dbReference type="InterPro" id="IPR016185">
    <property type="entry name" value="PreATP-grasp_dom_sf"/>
</dbReference>
<dbReference type="Pfam" id="PF02222">
    <property type="entry name" value="ATP-grasp"/>
    <property type="match status" value="1"/>
</dbReference>
<comment type="subunit">
    <text evidence="5 6">Homodimer.</text>
</comment>